<evidence type="ECO:0000256" key="3">
    <source>
        <dbReference type="ARBA" id="ARBA00022827"/>
    </source>
</evidence>
<sequence>MNEKPVDQSTVRTWHTEADVIIVGGGGAGISAAIEAAERGADVIVLEAGDEAGGSTAMAGGLIYMGGGTPVQKACGFEDDTEEMYKFLLLAAGPYADRAKVRLYCDRSLEHYDWLVRQGVEFKSEYYPGKHTNTPNEAALMITGNEEAWPYVDHAKPAPRGHKPRIKGDHGGIPLMHSLLNSARLKGVDVICNARALAPVTNGSTVVGVTARIDMREMCISARRGVILAAGGFIMNEDMVATYAPTLSRGNWPNGNPNDTGGGIRIGMAAGGSIVCMHEGFICTPFYPPQQFLESIIVNEHGARFINEDVYHGRLGSAILERQDGRYYLVIDSRHFDVLDRAPMGGYPVAGTGDSIEELAKELHLPPEALAQTLQTYNGHASAGVDPEHHKNPKYLFPLDSPPYAAFDLTPGNGAIFATMTFGGLDTKPTGEVLNTEKAIIPGLYAAGRNSAGLPRSAAGYASGMSIGDATFFGRLAGQSAASRNRGSSRIKT</sequence>
<dbReference type="InterPro" id="IPR027477">
    <property type="entry name" value="Succ_DH/fumarate_Rdtase_cat_sf"/>
</dbReference>
<reference evidence="6" key="1">
    <citation type="submission" date="2019-02" db="EMBL/GenBank/DDBJ databases">
        <authorList>
            <person name="Li S.-H."/>
        </authorList>
    </citation>
    <scope>NUCLEOTIDE SEQUENCE</scope>
    <source>
        <strain evidence="6">IMCC11814</strain>
    </source>
</reference>
<protein>
    <submittedName>
        <fullName evidence="6">FAD-dependent oxidoreductase</fullName>
    </submittedName>
</protein>
<keyword evidence="7" id="KW-1185">Reference proteome</keyword>
<dbReference type="Gene3D" id="3.50.50.60">
    <property type="entry name" value="FAD/NAD(P)-binding domain"/>
    <property type="match status" value="1"/>
</dbReference>
<dbReference type="InterPro" id="IPR003953">
    <property type="entry name" value="FAD-dep_OxRdtase_2_FAD-bd"/>
</dbReference>
<evidence type="ECO:0000256" key="4">
    <source>
        <dbReference type="ARBA" id="ARBA00023002"/>
    </source>
</evidence>
<dbReference type="PANTHER" id="PTHR43400">
    <property type="entry name" value="FUMARATE REDUCTASE"/>
    <property type="match status" value="1"/>
</dbReference>
<accession>A0ABT3T815</accession>
<dbReference type="PRINTS" id="PR00411">
    <property type="entry name" value="PNDRDTASEI"/>
</dbReference>
<keyword evidence="4" id="KW-0560">Oxidoreductase</keyword>
<dbReference type="RefSeq" id="WP_279250111.1">
    <property type="nucleotide sequence ID" value="NZ_SHNO01000001.1"/>
</dbReference>
<dbReference type="EMBL" id="SHNO01000001">
    <property type="protein sequence ID" value="MCX2978417.1"/>
    <property type="molecule type" value="Genomic_DNA"/>
</dbReference>
<dbReference type="SUPFAM" id="SSF51905">
    <property type="entry name" value="FAD/NAD(P)-binding domain"/>
    <property type="match status" value="1"/>
</dbReference>
<evidence type="ECO:0000313" key="6">
    <source>
        <dbReference type="EMBL" id="MCX2978417.1"/>
    </source>
</evidence>
<comment type="caution">
    <text evidence="6">The sequence shown here is derived from an EMBL/GenBank/DDBJ whole genome shotgun (WGS) entry which is preliminary data.</text>
</comment>
<dbReference type="Pfam" id="PF00890">
    <property type="entry name" value="FAD_binding_2"/>
    <property type="match status" value="1"/>
</dbReference>
<evidence type="ECO:0000313" key="7">
    <source>
        <dbReference type="Proteomes" id="UP001143304"/>
    </source>
</evidence>
<name>A0ABT3T815_9GAMM</name>
<dbReference type="PANTHER" id="PTHR43400:SF10">
    <property type="entry name" value="3-OXOSTEROID 1-DEHYDROGENASE"/>
    <property type="match status" value="1"/>
</dbReference>
<dbReference type="InterPro" id="IPR036188">
    <property type="entry name" value="FAD/NAD-bd_sf"/>
</dbReference>
<proteinExistence type="predicted"/>
<feature type="domain" description="FAD-dependent oxidoreductase 2 FAD-binding" evidence="5">
    <location>
        <begin position="19"/>
        <end position="451"/>
    </location>
</feature>
<dbReference type="SUPFAM" id="SSF56425">
    <property type="entry name" value="Succinate dehydrogenase/fumarate reductase flavoprotein, catalytic domain"/>
    <property type="match status" value="1"/>
</dbReference>
<dbReference type="InterPro" id="IPR050315">
    <property type="entry name" value="FAD-oxidoreductase_2"/>
</dbReference>
<dbReference type="Gene3D" id="3.90.700.10">
    <property type="entry name" value="Succinate dehydrogenase/fumarate reductase flavoprotein, catalytic domain"/>
    <property type="match status" value="1"/>
</dbReference>
<dbReference type="Proteomes" id="UP001143304">
    <property type="component" value="Unassembled WGS sequence"/>
</dbReference>
<gene>
    <name evidence="6" type="ORF">EYC82_13705</name>
</gene>
<evidence type="ECO:0000259" key="5">
    <source>
        <dbReference type="Pfam" id="PF00890"/>
    </source>
</evidence>
<evidence type="ECO:0000256" key="2">
    <source>
        <dbReference type="ARBA" id="ARBA00022630"/>
    </source>
</evidence>
<keyword evidence="2" id="KW-0285">Flavoprotein</keyword>
<evidence type="ECO:0000256" key="1">
    <source>
        <dbReference type="ARBA" id="ARBA00001974"/>
    </source>
</evidence>
<dbReference type="NCBIfam" id="NF005510">
    <property type="entry name" value="PRK07121.1-3"/>
    <property type="match status" value="1"/>
</dbReference>
<comment type="cofactor">
    <cofactor evidence="1">
        <name>FAD</name>
        <dbReference type="ChEBI" id="CHEBI:57692"/>
    </cofactor>
</comment>
<keyword evidence="3" id="KW-0274">FAD</keyword>
<organism evidence="6 7">
    <name type="scientific">Candidatus Marimicrobium litorale</name>
    <dbReference type="NCBI Taxonomy" id="2518991"/>
    <lineage>
        <taxon>Bacteria</taxon>
        <taxon>Pseudomonadati</taxon>
        <taxon>Pseudomonadota</taxon>
        <taxon>Gammaproteobacteria</taxon>
        <taxon>Cellvibrionales</taxon>
        <taxon>Halieaceae</taxon>
        <taxon>Marimicrobium</taxon>
    </lineage>
</organism>